<evidence type="ECO:0000313" key="1">
    <source>
        <dbReference type="EMBL" id="GFN97797.1"/>
    </source>
</evidence>
<dbReference type="Proteomes" id="UP000735302">
    <property type="component" value="Unassembled WGS sequence"/>
</dbReference>
<reference evidence="1 2" key="1">
    <citation type="journal article" date="2021" name="Elife">
        <title>Chloroplast acquisition without the gene transfer in kleptoplastic sea slugs, Plakobranchus ocellatus.</title>
        <authorList>
            <person name="Maeda T."/>
            <person name="Takahashi S."/>
            <person name="Yoshida T."/>
            <person name="Shimamura S."/>
            <person name="Takaki Y."/>
            <person name="Nagai Y."/>
            <person name="Toyoda A."/>
            <person name="Suzuki Y."/>
            <person name="Arimoto A."/>
            <person name="Ishii H."/>
            <person name="Satoh N."/>
            <person name="Nishiyama T."/>
            <person name="Hasebe M."/>
            <person name="Maruyama T."/>
            <person name="Minagawa J."/>
            <person name="Obokata J."/>
            <person name="Shigenobu S."/>
        </authorList>
    </citation>
    <scope>NUCLEOTIDE SEQUENCE [LARGE SCALE GENOMIC DNA]</scope>
</reference>
<organism evidence="1 2">
    <name type="scientific">Plakobranchus ocellatus</name>
    <dbReference type="NCBI Taxonomy" id="259542"/>
    <lineage>
        <taxon>Eukaryota</taxon>
        <taxon>Metazoa</taxon>
        <taxon>Spiralia</taxon>
        <taxon>Lophotrochozoa</taxon>
        <taxon>Mollusca</taxon>
        <taxon>Gastropoda</taxon>
        <taxon>Heterobranchia</taxon>
        <taxon>Euthyneura</taxon>
        <taxon>Panpulmonata</taxon>
        <taxon>Sacoglossa</taxon>
        <taxon>Placobranchoidea</taxon>
        <taxon>Plakobranchidae</taxon>
        <taxon>Plakobranchus</taxon>
    </lineage>
</organism>
<accession>A0AAV3ZTK3</accession>
<evidence type="ECO:0000313" key="2">
    <source>
        <dbReference type="Proteomes" id="UP000735302"/>
    </source>
</evidence>
<protein>
    <submittedName>
        <fullName evidence="1">Uncharacterized protein</fullName>
    </submittedName>
</protein>
<dbReference type="AlphaFoldDB" id="A0AAV3ZTK3"/>
<comment type="caution">
    <text evidence="1">The sequence shown here is derived from an EMBL/GenBank/DDBJ whole genome shotgun (WGS) entry which is preliminary data.</text>
</comment>
<proteinExistence type="predicted"/>
<dbReference type="EMBL" id="BLXT01002811">
    <property type="protein sequence ID" value="GFN97797.1"/>
    <property type="molecule type" value="Genomic_DNA"/>
</dbReference>
<keyword evidence="2" id="KW-1185">Reference proteome</keyword>
<name>A0AAV3ZTK3_9GAST</name>
<sequence>MTWLKDVSSEGPEGNTKALVMYRVQGPQNVFFRRTIYDTAIVQLGPDEGAAFLLSITPRGARYHQVSERANSRRSPLFFWPSSHKRDSTAHACMPCNVKTLRPRGASCILASLRILY</sequence>
<gene>
    <name evidence="1" type="ORF">PoB_002430300</name>
</gene>